<dbReference type="Proteomes" id="UP000316921">
    <property type="component" value="Chromosome"/>
</dbReference>
<evidence type="ECO:0000313" key="9">
    <source>
        <dbReference type="Proteomes" id="UP000316921"/>
    </source>
</evidence>
<dbReference type="InterPro" id="IPR008271">
    <property type="entry name" value="Ser/Thr_kinase_AS"/>
</dbReference>
<dbReference type="InterPro" id="IPR016187">
    <property type="entry name" value="CTDL_fold"/>
</dbReference>
<keyword evidence="9" id="KW-1185">Reference proteome</keyword>
<feature type="domain" description="Protein kinase" evidence="7">
    <location>
        <begin position="77"/>
        <end position="379"/>
    </location>
</feature>
<feature type="region of interest" description="Disordered" evidence="6">
    <location>
        <begin position="489"/>
        <end position="510"/>
    </location>
</feature>
<organism evidence="8 9">
    <name type="scientific">Engelhardtia mirabilis</name>
    <dbReference type="NCBI Taxonomy" id="2528011"/>
    <lineage>
        <taxon>Bacteria</taxon>
        <taxon>Pseudomonadati</taxon>
        <taxon>Planctomycetota</taxon>
        <taxon>Planctomycetia</taxon>
        <taxon>Planctomycetia incertae sedis</taxon>
        <taxon>Engelhardtia</taxon>
    </lineage>
</organism>
<dbReference type="Gene3D" id="3.90.1580.10">
    <property type="entry name" value="paralog of FGE (formylglycine-generating enzyme)"/>
    <property type="match status" value="1"/>
</dbReference>
<proteinExistence type="predicted"/>
<dbReference type="CDD" id="cd14014">
    <property type="entry name" value="STKc_PknB_like"/>
    <property type="match status" value="1"/>
</dbReference>
<keyword evidence="1 8" id="KW-0808">Transferase</keyword>
<feature type="region of interest" description="Disordered" evidence="6">
    <location>
        <begin position="914"/>
        <end position="939"/>
    </location>
</feature>
<sequence length="966" mass="106242">MTPRLSPAERQRLETLFERLADLAPSERAAFIDRECPGNDALRRELEWLLAGLESEDLLGRAQVALASRIGTEVGPYRLVEKLGEGGMGEVYAAEQSDPVVRRVALKVIKPGMDSAQVIARFESERQALARMTHPNIAMVLDAGATTEGLPYFVMELVEGQPINEHCDRQRLSMRERLELFLAICDGVQHAHQKGIIHRDLKPSNLLVTQQNGPAVPKIIDFGVARATTGRLSARTLFTTVGQVVGTLDYMSPEQADPMGLDVDTRSDIYSLGVVLYQLASGLLPFDHASTARRLSEVQRTIREVDPPTPSTRLRRQTETASAVARLHGTDERALLRELTGDLDWICLKALEKDPARRYASADEFAGDVRRHLAHEPVLAARPGTLYRLRKFVLRNRTAVVAATVLAGAALTAAYGIASGKLEAEASARVAEALRPQADAHELVLLEREADRLWPPHPDLIPALDAWLERARALASRLANYRQERDQLRSRAKGWTEAEQAADRATHPRAAELREKRAELSIWIKELGSPQRNADWLTDRPREALARLEELDSLEEELGNRRTWTFDSDLERSRLKVLSDLVVALEELTDEETGLLGAQALSVTHGWSVPHRLEFARELEATFAEGGEARAAWDAALPSIRATYPGVELEPQVGLLPLRADPESGLWEFAHLQTGEPPLRGADGELVVDAATGLVLVLLPGGRFVMGAQSNDPTGPNFDSDARTEDEGPPHPVRLSAFFLSKYEMTQAQWERTMGKNPSFYTWFSPTHPVESVSWLDCDDALFRLGLSFPTEAQWEFGARGGRDSPWWTGADAETLRGTANLGGPGLEDTHQYHAPVGEYATNPFGLKGVHGNVREWILDGWSHRIHAYEETTDLLVPPAGPTRITRGGSWKHGASVARASSLTTHSAAFTDSDLGLRPAKEISGPAQGPATGSDELATSNLRRELEAVLGREGAPTREPPHSGGR</sequence>
<dbReference type="RefSeq" id="WP_145067010.1">
    <property type="nucleotide sequence ID" value="NZ_CP036287.1"/>
</dbReference>
<accession>A0A518BMJ1</accession>
<dbReference type="PROSITE" id="PS50011">
    <property type="entry name" value="PROTEIN_KINASE_DOM"/>
    <property type="match status" value="1"/>
</dbReference>
<evidence type="ECO:0000256" key="6">
    <source>
        <dbReference type="SAM" id="MobiDB-lite"/>
    </source>
</evidence>
<keyword evidence="2 5" id="KW-0547">Nucleotide-binding</keyword>
<evidence type="ECO:0000313" key="8">
    <source>
        <dbReference type="EMBL" id="QDU68199.1"/>
    </source>
</evidence>
<dbReference type="PANTHER" id="PTHR43289">
    <property type="entry name" value="MITOGEN-ACTIVATED PROTEIN KINASE KINASE KINASE 20-RELATED"/>
    <property type="match status" value="1"/>
</dbReference>
<evidence type="ECO:0000256" key="1">
    <source>
        <dbReference type="ARBA" id="ARBA00022679"/>
    </source>
</evidence>
<protein>
    <submittedName>
        <fullName evidence="8">Serine/threonine-protein kinase Pkn1</fullName>
        <ecNumber evidence="8">2.7.11.1</ecNumber>
    </submittedName>
</protein>
<dbReference type="SUPFAM" id="SSF56436">
    <property type="entry name" value="C-type lectin-like"/>
    <property type="match status" value="1"/>
</dbReference>
<evidence type="ECO:0000256" key="4">
    <source>
        <dbReference type="ARBA" id="ARBA00022840"/>
    </source>
</evidence>
<dbReference type="GO" id="GO:0004674">
    <property type="term" value="F:protein serine/threonine kinase activity"/>
    <property type="evidence" value="ECO:0007669"/>
    <property type="project" value="UniProtKB-EC"/>
</dbReference>
<evidence type="ECO:0000256" key="3">
    <source>
        <dbReference type="ARBA" id="ARBA00022777"/>
    </source>
</evidence>
<dbReference type="PROSITE" id="PS00108">
    <property type="entry name" value="PROTEIN_KINASE_ST"/>
    <property type="match status" value="1"/>
</dbReference>
<dbReference type="Gene3D" id="3.30.200.20">
    <property type="entry name" value="Phosphorylase Kinase, domain 1"/>
    <property type="match status" value="1"/>
</dbReference>
<feature type="region of interest" description="Disordered" evidence="6">
    <location>
        <begin position="709"/>
        <end position="731"/>
    </location>
</feature>
<reference evidence="8 9" key="1">
    <citation type="submission" date="2019-02" db="EMBL/GenBank/DDBJ databases">
        <title>Deep-cultivation of Planctomycetes and their phenomic and genomic characterization uncovers novel biology.</title>
        <authorList>
            <person name="Wiegand S."/>
            <person name="Jogler M."/>
            <person name="Boedeker C."/>
            <person name="Pinto D."/>
            <person name="Vollmers J."/>
            <person name="Rivas-Marin E."/>
            <person name="Kohn T."/>
            <person name="Peeters S.H."/>
            <person name="Heuer A."/>
            <person name="Rast P."/>
            <person name="Oberbeckmann S."/>
            <person name="Bunk B."/>
            <person name="Jeske O."/>
            <person name="Meyerdierks A."/>
            <person name="Storesund J.E."/>
            <person name="Kallscheuer N."/>
            <person name="Luecker S."/>
            <person name="Lage O.M."/>
            <person name="Pohl T."/>
            <person name="Merkel B.J."/>
            <person name="Hornburger P."/>
            <person name="Mueller R.-W."/>
            <person name="Bruemmer F."/>
            <person name="Labrenz M."/>
            <person name="Spormann A.M."/>
            <person name="Op den Camp H."/>
            <person name="Overmann J."/>
            <person name="Amann R."/>
            <person name="Jetten M.S.M."/>
            <person name="Mascher T."/>
            <person name="Medema M.H."/>
            <person name="Devos D.P."/>
            <person name="Kaster A.-K."/>
            <person name="Ovreas L."/>
            <person name="Rohde M."/>
            <person name="Galperin M.Y."/>
            <person name="Jogler C."/>
        </authorList>
    </citation>
    <scope>NUCLEOTIDE SEQUENCE [LARGE SCALE GENOMIC DNA]</scope>
    <source>
        <strain evidence="8 9">Pla133</strain>
    </source>
</reference>
<evidence type="ECO:0000259" key="7">
    <source>
        <dbReference type="PROSITE" id="PS50011"/>
    </source>
</evidence>
<dbReference type="EMBL" id="CP036287">
    <property type="protein sequence ID" value="QDU68199.1"/>
    <property type="molecule type" value="Genomic_DNA"/>
</dbReference>
<dbReference type="Gene3D" id="1.10.510.10">
    <property type="entry name" value="Transferase(Phosphotransferase) domain 1"/>
    <property type="match status" value="1"/>
</dbReference>
<dbReference type="EC" id="2.7.11.1" evidence="8"/>
<dbReference type="PROSITE" id="PS00107">
    <property type="entry name" value="PROTEIN_KINASE_ATP"/>
    <property type="match status" value="1"/>
</dbReference>
<feature type="binding site" evidence="5">
    <location>
        <position position="107"/>
    </location>
    <ligand>
        <name>ATP</name>
        <dbReference type="ChEBI" id="CHEBI:30616"/>
    </ligand>
</feature>
<feature type="compositionally biased region" description="Basic and acidic residues" evidence="6">
    <location>
        <begin position="720"/>
        <end position="729"/>
    </location>
</feature>
<keyword evidence="4 5" id="KW-0067">ATP-binding</keyword>
<gene>
    <name evidence="8" type="primary">pkn1_10</name>
    <name evidence="8" type="ORF">Pla133_32930</name>
</gene>
<name>A0A518BMJ1_9BACT</name>
<dbReference type="InterPro" id="IPR000719">
    <property type="entry name" value="Prot_kinase_dom"/>
</dbReference>
<dbReference type="PANTHER" id="PTHR43289:SF6">
    <property type="entry name" value="SERINE_THREONINE-PROTEIN KINASE NEKL-3"/>
    <property type="match status" value="1"/>
</dbReference>
<dbReference type="InterPro" id="IPR005532">
    <property type="entry name" value="SUMF_dom"/>
</dbReference>
<dbReference type="Pfam" id="PF03781">
    <property type="entry name" value="FGE-sulfatase"/>
    <property type="match status" value="1"/>
</dbReference>
<dbReference type="InterPro" id="IPR017441">
    <property type="entry name" value="Protein_kinase_ATP_BS"/>
</dbReference>
<dbReference type="SUPFAM" id="SSF56112">
    <property type="entry name" value="Protein kinase-like (PK-like)"/>
    <property type="match status" value="1"/>
</dbReference>
<dbReference type="AlphaFoldDB" id="A0A518BMJ1"/>
<evidence type="ECO:0000256" key="5">
    <source>
        <dbReference type="PROSITE-ProRule" id="PRU10141"/>
    </source>
</evidence>
<dbReference type="InterPro" id="IPR042095">
    <property type="entry name" value="SUMF_sf"/>
</dbReference>
<dbReference type="SMART" id="SM00220">
    <property type="entry name" value="S_TKc"/>
    <property type="match status" value="1"/>
</dbReference>
<dbReference type="Pfam" id="PF00069">
    <property type="entry name" value="Pkinase"/>
    <property type="match status" value="1"/>
</dbReference>
<dbReference type="KEGG" id="pbap:Pla133_32930"/>
<keyword evidence="3 8" id="KW-0418">Kinase</keyword>
<dbReference type="InterPro" id="IPR011009">
    <property type="entry name" value="Kinase-like_dom_sf"/>
</dbReference>
<feature type="compositionally biased region" description="Basic and acidic residues" evidence="6">
    <location>
        <begin position="501"/>
        <end position="510"/>
    </location>
</feature>
<evidence type="ECO:0000256" key="2">
    <source>
        <dbReference type="ARBA" id="ARBA00022741"/>
    </source>
</evidence>
<dbReference type="GO" id="GO:0005524">
    <property type="term" value="F:ATP binding"/>
    <property type="evidence" value="ECO:0007669"/>
    <property type="project" value="UniProtKB-UniRule"/>
</dbReference>